<dbReference type="EMBL" id="CR378679">
    <property type="protein sequence ID" value="CAG23123.1"/>
    <property type="molecule type" value="Genomic_DNA"/>
</dbReference>
<name>Q6LHV7_PHOPR</name>
<keyword evidence="1" id="KW-0472">Membrane</keyword>
<dbReference type="RefSeq" id="WP_011221306.1">
    <property type="nucleotide sequence ID" value="NC_006371.1"/>
</dbReference>
<dbReference type="KEGG" id="ppr:PBPRB1252"/>
<reference evidence="3" key="1">
    <citation type="journal article" date="2005" name="Science">
        <title>Life at depth: Photobacterium profundum genome sequence and expression analysis.</title>
        <authorList>
            <person name="Vezzi A."/>
            <person name="Campanaro S."/>
            <person name="D'Angelo M."/>
            <person name="Simonato F."/>
            <person name="Vitulo N."/>
            <person name="Lauro F.M."/>
            <person name="Cestaro A."/>
            <person name="Malacrida G."/>
            <person name="Simionati B."/>
            <person name="Cannata N."/>
            <person name="Romualdi C."/>
            <person name="Bartlett D.H."/>
            <person name="Valle G."/>
        </authorList>
    </citation>
    <scope>NUCLEOTIDE SEQUENCE [LARGE SCALE GENOMIC DNA]</scope>
    <source>
        <strain evidence="3">ATCC BAA-1253 / SS9</strain>
    </source>
</reference>
<dbReference type="HOGENOM" id="CLU_1292975_0_0_6"/>
<feature type="transmembrane region" description="Helical" evidence="1">
    <location>
        <begin position="43"/>
        <end position="62"/>
    </location>
</feature>
<keyword evidence="3" id="KW-1185">Reference proteome</keyword>
<feature type="transmembrane region" description="Helical" evidence="1">
    <location>
        <begin position="188"/>
        <end position="207"/>
    </location>
</feature>
<dbReference type="AlphaFoldDB" id="Q6LHV7"/>
<evidence type="ECO:0000256" key="1">
    <source>
        <dbReference type="SAM" id="Phobius"/>
    </source>
</evidence>
<dbReference type="Proteomes" id="UP000000593">
    <property type="component" value="Chromosome 2"/>
</dbReference>
<evidence type="ECO:0000313" key="3">
    <source>
        <dbReference type="Proteomes" id="UP000000593"/>
    </source>
</evidence>
<evidence type="ECO:0000313" key="2">
    <source>
        <dbReference type="EMBL" id="CAG23123.1"/>
    </source>
</evidence>
<keyword evidence="1" id="KW-0812">Transmembrane</keyword>
<proteinExistence type="predicted"/>
<accession>Q6LHV7</accession>
<feature type="transmembrane region" description="Helical" evidence="1">
    <location>
        <begin position="74"/>
        <end position="94"/>
    </location>
</feature>
<keyword evidence="1" id="KW-1133">Transmembrane helix</keyword>
<protein>
    <recommendedName>
        <fullName evidence="4">SMODS and SLOG-associating 2TM effector domain-containing protein</fullName>
    </recommendedName>
</protein>
<sequence>MTKKEMEQKVTTWSDNIEKQAYNELSKVFVDAILKNHEANDKLSTWVIGGSAAISGLLIANIDKITKSFSIFDVRLMLTFVCCSMICGFTQKYISMLISFDSLSSEFSIEKSKPIRESFSEKSSIINTFSTEHKLSVNSEMNRERFISHLGKLFPFPVSVWFKRKVASQSESLEDRLKSRLHAYLRQLFWLVLQMVFMLVFVLYSLLSI</sequence>
<dbReference type="eggNOG" id="ENOG502ZIY0">
    <property type="taxonomic scope" value="Bacteria"/>
</dbReference>
<evidence type="ECO:0008006" key="4">
    <source>
        <dbReference type="Google" id="ProtNLM"/>
    </source>
</evidence>
<organism evidence="2 3">
    <name type="scientific">Photobacterium profundum (strain SS9)</name>
    <dbReference type="NCBI Taxonomy" id="298386"/>
    <lineage>
        <taxon>Bacteria</taxon>
        <taxon>Pseudomonadati</taxon>
        <taxon>Pseudomonadota</taxon>
        <taxon>Gammaproteobacteria</taxon>
        <taxon>Vibrionales</taxon>
        <taxon>Vibrionaceae</taxon>
        <taxon>Photobacterium</taxon>
    </lineage>
</organism>
<gene>
    <name evidence="2" type="ordered locus">PBPRB1252</name>
</gene>